<feature type="coiled-coil region" evidence="3">
    <location>
        <begin position="67"/>
        <end position="94"/>
    </location>
</feature>
<evidence type="ECO:0000256" key="2">
    <source>
        <dbReference type="PROSITE-ProRule" id="PRU00335"/>
    </source>
</evidence>
<keyword evidence="1 2" id="KW-0238">DNA-binding</keyword>
<dbReference type="GO" id="GO:0003677">
    <property type="term" value="F:DNA binding"/>
    <property type="evidence" value="ECO:0007669"/>
    <property type="project" value="UniProtKB-UniRule"/>
</dbReference>
<comment type="caution">
    <text evidence="5">The sequence shown here is derived from an EMBL/GenBank/DDBJ whole genome shotgun (WGS) entry which is preliminary data.</text>
</comment>
<feature type="domain" description="HTH tetR-type" evidence="4">
    <location>
        <begin position="9"/>
        <end position="69"/>
    </location>
</feature>
<dbReference type="RefSeq" id="WP_158255934.1">
    <property type="nucleotide sequence ID" value="NZ_PVXP01000057.1"/>
</dbReference>
<dbReference type="InterPro" id="IPR009057">
    <property type="entry name" value="Homeodomain-like_sf"/>
</dbReference>
<reference evidence="5 6" key="1">
    <citation type="submission" date="2018-03" db="EMBL/GenBank/DDBJ databases">
        <title>Genome sequence of Clostridium luticellarii DSM 29923.</title>
        <authorList>
            <person name="Poehlein A."/>
            <person name="Daniel R."/>
        </authorList>
    </citation>
    <scope>NUCLEOTIDE SEQUENCE [LARGE SCALE GENOMIC DNA]</scope>
    <source>
        <strain evidence="5 6">DSM 29923</strain>
    </source>
</reference>
<dbReference type="Pfam" id="PF00440">
    <property type="entry name" value="TetR_N"/>
    <property type="match status" value="1"/>
</dbReference>
<dbReference type="GO" id="GO:0006355">
    <property type="term" value="P:regulation of DNA-templated transcription"/>
    <property type="evidence" value="ECO:0007669"/>
    <property type="project" value="UniProtKB-ARBA"/>
</dbReference>
<evidence type="ECO:0000313" key="5">
    <source>
        <dbReference type="EMBL" id="PRR82290.1"/>
    </source>
</evidence>
<name>A0A2T0BEG6_9CLOT</name>
<dbReference type="AlphaFoldDB" id="A0A2T0BEG6"/>
<dbReference type="SUPFAM" id="SSF46689">
    <property type="entry name" value="Homeodomain-like"/>
    <property type="match status" value="1"/>
</dbReference>
<dbReference type="PROSITE" id="PS50977">
    <property type="entry name" value="HTH_TETR_2"/>
    <property type="match status" value="1"/>
</dbReference>
<dbReference type="EMBL" id="PVXP01000057">
    <property type="protein sequence ID" value="PRR82290.1"/>
    <property type="molecule type" value="Genomic_DNA"/>
</dbReference>
<evidence type="ECO:0000256" key="3">
    <source>
        <dbReference type="SAM" id="Coils"/>
    </source>
</evidence>
<keyword evidence="3" id="KW-0175">Coiled coil</keyword>
<dbReference type="PANTHER" id="PTHR30328:SF54">
    <property type="entry name" value="HTH-TYPE TRANSCRIPTIONAL REPRESSOR SCO4008"/>
    <property type="match status" value="1"/>
</dbReference>
<protein>
    <submittedName>
        <fullName evidence="5">HTH-type transcriptional regulator TtgR</fullName>
    </submittedName>
</protein>
<dbReference type="PRINTS" id="PR00455">
    <property type="entry name" value="HTHTETR"/>
</dbReference>
<dbReference type="InterPro" id="IPR050109">
    <property type="entry name" value="HTH-type_TetR-like_transc_reg"/>
</dbReference>
<dbReference type="OrthoDB" id="9815924at2"/>
<dbReference type="Proteomes" id="UP000237798">
    <property type="component" value="Unassembled WGS sequence"/>
</dbReference>
<feature type="DNA-binding region" description="H-T-H motif" evidence="2">
    <location>
        <begin position="32"/>
        <end position="51"/>
    </location>
</feature>
<evidence type="ECO:0000256" key="1">
    <source>
        <dbReference type="ARBA" id="ARBA00023125"/>
    </source>
</evidence>
<accession>A0A2T0BEG6</accession>
<gene>
    <name evidence="5" type="primary">ttgR</name>
    <name evidence="5" type="ORF">CLLU_29100</name>
</gene>
<keyword evidence="6" id="KW-1185">Reference proteome</keyword>
<proteinExistence type="predicted"/>
<evidence type="ECO:0000259" key="4">
    <source>
        <dbReference type="PROSITE" id="PS50977"/>
    </source>
</evidence>
<sequence length="227" mass="26631">MTELSEQAKESRNKILNAAEELFSAKGFDGTAVREISEKAGVNKALIFYYFKNKEDILQYLMNSLIDDMKQEALQLLQQKKSNLEDEHLVLEHDKIKFGSMDQNAVDRYMDFVIERSLDFYLKRKNVIRILVAESLKRGNHSSLVFRITDILMDNGKDSLMTAMEQDGIQLEINSQGLVDRFFAGLMPVLSFVIYFDDWREHYHISEKQFKKEFIKSYKKSYGSFYR</sequence>
<organism evidence="5 6">
    <name type="scientific">Clostridium luticellarii</name>
    <dbReference type="NCBI Taxonomy" id="1691940"/>
    <lineage>
        <taxon>Bacteria</taxon>
        <taxon>Bacillati</taxon>
        <taxon>Bacillota</taxon>
        <taxon>Clostridia</taxon>
        <taxon>Eubacteriales</taxon>
        <taxon>Clostridiaceae</taxon>
        <taxon>Clostridium</taxon>
    </lineage>
</organism>
<dbReference type="Gene3D" id="1.10.357.10">
    <property type="entry name" value="Tetracycline Repressor, domain 2"/>
    <property type="match status" value="1"/>
</dbReference>
<dbReference type="InterPro" id="IPR001647">
    <property type="entry name" value="HTH_TetR"/>
</dbReference>
<dbReference type="PANTHER" id="PTHR30328">
    <property type="entry name" value="TRANSCRIPTIONAL REPRESSOR"/>
    <property type="match status" value="1"/>
</dbReference>
<evidence type="ECO:0000313" key="6">
    <source>
        <dbReference type="Proteomes" id="UP000237798"/>
    </source>
</evidence>